<sequence>MLTNCSHFRCVLTIVFAACVCSLVIFRAFAGENFAREYQFLKATSLDNTSRPARNRRQIRKTFVTALYDLASLNDPRSGSSSNSSSNTFFRDIQVDVYVDSFRQLASLISGQNNTLFVFHDDADEKIFTKLKTAASGNPYVLFRKRKLKDTPLGRNQERVLQNLKKMKISPDRPTGPSDLLKYNSEKMLNYIVINHAKMYFLMEIAHNLKITATEVKTLAWIDIGAFQKNRDHSAGLTDDFGCMDTKTAKFAITKKPWPYYWNSVFLAGNRREVAGGVMIFNVDYLLNKFGPYYFNELLFMLDRGKITSEQGFLSYLVQTLDEVEYVPSGYSHLYRNMLNCVSTMSSYREQSRASKLISMLYQIKY</sequence>
<gene>
    <name evidence="1" type="ORF">ASTO00021_LOCUS15087</name>
</gene>
<proteinExistence type="predicted"/>
<evidence type="ECO:0000313" key="1">
    <source>
        <dbReference type="EMBL" id="CAE0445055.1"/>
    </source>
</evidence>
<dbReference type="AlphaFoldDB" id="A0A7S3PNK4"/>
<dbReference type="EMBL" id="HBIN01019784">
    <property type="protein sequence ID" value="CAE0445055.1"/>
    <property type="molecule type" value="Transcribed_RNA"/>
</dbReference>
<accession>A0A7S3PNK4</accession>
<reference evidence="1" key="1">
    <citation type="submission" date="2021-01" db="EMBL/GenBank/DDBJ databases">
        <authorList>
            <person name="Corre E."/>
            <person name="Pelletier E."/>
            <person name="Niang G."/>
            <person name="Scheremetjew M."/>
            <person name="Finn R."/>
            <person name="Kale V."/>
            <person name="Holt S."/>
            <person name="Cochrane G."/>
            <person name="Meng A."/>
            <person name="Brown T."/>
            <person name="Cohen L."/>
        </authorList>
    </citation>
    <scope>NUCLEOTIDE SEQUENCE</scope>
    <source>
        <strain evidence="1">GSBS06</strain>
    </source>
</reference>
<name>A0A7S3PNK4_9STRA</name>
<protein>
    <submittedName>
        <fullName evidence="1">Uncharacterized protein</fullName>
    </submittedName>
</protein>
<organism evidence="1">
    <name type="scientific">Aplanochytrium stocchinoi</name>
    <dbReference type="NCBI Taxonomy" id="215587"/>
    <lineage>
        <taxon>Eukaryota</taxon>
        <taxon>Sar</taxon>
        <taxon>Stramenopiles</taxon>
        <taxon>Bigyra</taxon>
        <taxon>Labyrinthulomycetes</taxon>
        <taxon>Thraustochytrida</taxon>
        <taxon>Thraustochytriidae</taxon>
        <taxon>Aplanochytrium</taxon>
    </lineage>
</organism>